<keyword evidence="2" id="KW-1185">Reference proteome</keyword>
<dbReference type="EMBL" id="JAHRIN010067297">
    <property type="protein sequence ID" value="MEQ2214262.1"/>
    <property type="molecule type" value="Genomic_DNA"/>
</dbReference>
<gene>
    <name evidence="1" type="ORF">XENOCAPTIV_028582</name>
</gene>
<comment type="caution">
    <text evidence="1">The sequence shown here is derived from an EMBL/GenBank/DDBJ whole genome shotgun (WGS) entry which is preliminary data.</text>
</comment>
<evidence type="ECO:0000313" key="2">
    <source>
        <dbReference type="Proteomes" id="UP001434883"/>
    </source>
</evidence>
<proteinExistence type="predicted"/>
<accession>A0ABV0S137</accession>
<dbReference type="Proteomes" id="UP001434883">
    <property type="component" value="Unassembled WGS sequence"/>
</dbReference>
<reference evidence="1 2" key="1">
    <citation type="submission" date="2021-06" db="EMBL/GenBank/DDBJ databases">
        <authorList>
            <person name="Palmer J.M."/>
        </authorList>
    </citation>
    <scope>NUCLEOTIDE SEQUENCE [LARGE SCALE GENOMIC DNA]</scope>
    <source>
        <strain evidence="1 2">XC_2019</strain>
        <tissue evidence="1">Muscle</tissue>
    </source>
</reference>
<evidence type="ECO:0000313" key="1">
    <source>
        <dbReference type="EMBL" id="MEQ2214262.1"/>
    </source>
</evidence>
<protein>
    <submittedName>
        <fullName evidence="1">Uncharacterized protein</fullName>
    </submittedName>
</protein>
<organism evidence="1 2">
    <name type="scientific">Xenoophorus captivus</name>
    <dbReference type="NCBI Taxonomy" id="1517983"/>
    <lineage>
        <taxon>Eukaryota</taxon>
        <taxon>Metazoa</taxon>
        <taxon>Chordata</taxon>
        <taxon>Craniata</taxon>
        <taxon>Vertebrata</taxon>
        <taxon>Euteleostomi</taxon>
        <taxon>Actinopterygii</taxon>
        <taxon>Neopterygii</taxon>
        <taxon>Teleostei</taxon>
        <taxon>Neoteleostei</taxon>
        <taxon>Acanthomorphata</taxon>
        <taxon>Ovalentaria</taxon>
        <taxon>Atherinomorphae</taxon>
        <taxon>Cyprinodontiformes</taxon>
        <taxon>Goodeidae</taxon>
        <taxon>Xenoophorus</taxon>
    </lineage>
</organism>
<name>A0ABV0S137_9TELE</name>
<sequence length="121" mass="13593">MCGLSSRLEYVGCTQENLAKSSLPMPNSFCWRVHDGLGRFSLTGKARLISPDTCLARCQRSPPEIGVYKRHLQNLGLERLEQPAVQITTLTNTRETCLDMQITTPADMRQMLVEELDAIPQ</sequence>